<evidence type="ECO:0000313" key="2">
    <source>
        <dbReference type="EMBL" id="CAK9308714.1"/>
    </source>
</evidence>
<gene>
    <name evidence="2" type="ORF">CITCOLO1_LOCUS228</name>
</gene>
<dbReference type="EMBL" id="OZ021735">
    <property type="protein sequence ID" value="CAK9308714.1"/>
    <property type="molecule type" value="Genomic_DNA"/>
</dbReference>
<proteinExistence type="predicted"/>
<organism evidence="2 3">
    <name type="scientific">Citrullus colocynthis</name>
    <name type="common">colocynth</name>
    <dbReference type="NCBI Taxonomy" id="252529"/>
    <lineage>
        <taxon>Eukaryota</taxon>
        <taxon>Viridiplantae</taxon>
        <taxon>Streptophyta</taxon>
        <taxon>Embryophyta</taxon>
        <taxon>Tracheophyta</taxon>
        <taxon>Spermatophyta</taxon>
        <taxon>Magnoliopsida</taxon>
        <taxon>eudicotyledons</taxon>
        <taxon>Gunneridae</taxon>
        <taxon>Pentapetalae</taxon>
        <taxon>rosids</taxon>
        <taxon>fabids</taxon>
        <taxon>Cucurbitales</taxon>
        <taxon>Cucurbitaceae</taxon>
        <taxon>Benincaseae</taxon>
        <taxon>Citrullus</taxon>
    </lineage>
</organism>
<evidence type="ECO:0000256" key="1">
    <source>
        <dbReference type="SAM" id="MobiDB-lite"/>
    </source>
</evidence>
<keyword evidence="3" id="KW-1185">Reference proteome</keyword>
<evidence type="ECO:0000313" key="3">
    <source>
        <dbReference type="Proteomes" id="UP001642487"/>
    </source>
</evidence>
<dbReference type="Proteomes" id="UP001642487">
    <property type="component" value="Chromosome 1"/>
</dbReference>
<name>A0ABP0XKM2_9ROSI</name>
<accession>A0ABP0XKM2</accession>
<reference evidence="2 3" key="1">
    <citation type="submission" date="2024-03" db="EMBL/GenBank/DDBJ databases">
        <authorList>
            <person name="Gkanogiannis A."/>
            <person name="Becerra Lopez-Lavalle L."/>
        </authorList>
    </citation>
    <scope>NUCLEOTIDE SEQUENCE [LARGE SCALE GENOMIC DNA]</scope>
</reference>
<sequence length="182" mass="20551">MVSSMGPARANPRGRVHGSPKPLPLGLHPRLRDHPPNHEPPPAPPLLEMAIDIVPHSPATFNIENRRSDLRFQPLQSSFSRPLDQISPHSSSLPGSCIPSAYSCSFLQFFPQILLSYCVGEHGWFYLSREKEMTRNSLGTEKLEHVRVESIETGSQEVGGCHREPFFPRWCDIDLLSQWILH</sequence>
<feature type="region of interest" description="Disordered" evidence="1">
    <location>
        <begin position="1"/>
        <end position="46"/>
    </location>
</feature>
<protein>
    <submittedName>
        <fullName evidence="2">Uncharacterized protein</fullName>
    </submittedName>
</protein>